<name>A0A4V6PXG4_9SPHI</name>
<protein>
    <submittedName>
        <fullName evidence="1">Uncharacterized protein</fullName>
    </submittedName>
</protein>
<dbReference type="AlphaFoldDB" id="A0A4V6PXG4"/>
<accession>A0A4V6PXG4</accession>
<dbReference type="EMBL" id="SNYV01000011">
    <property type="protein sequence ID" value="TDQ79429.1"/>
    <property type="molecule type" value="Genomic_DNA"/>
</dbReference>
<evidence type="ECO:0000313" key="2">
    <source>
        <dbReference type="Proteomes" id="UP000295292"/>
    </source>
</evidence>
<keyword evidence="2" id="KW-1185">Reference proteome</keyword>
<dbReference type="Proteomes" id="UP000295292">
    <property type="component" value="Unassembled WGS sequence"/>
</dbReference>
<proteinExistence type="predicted"/>
<gene>
    <name evidence="1" type="ORF">CLV99_0866</name>
</gene>
<sequence length="36" mass="4048">MIIVGNVEFLSEEWGLFWNQGQNNTAIHAPSGEVCR</sequence>
<evidence type="ECO:0000313" key="1">
    <source>
        <dbReference type="EMBL" id="TDQ79429.1"/>
    </source>
</evidence>
<reference evidence="1 2" key="1">
    <citation type="submission" date="2019-03" db="EMBL/GenBank/DDBJ databases">
        <title>Genomic Encyclopedia of Archaeal and Bacterial Type Strains, Phase II (KMG-II): from individual species to whole genera.</title>
        <authorList>
            <person name="Goeker M."/>
        </authorList>
    </citation>
    <scope>NUCLEOTIDE SEQUENCE [LARGE SCALE GENOMIC DNA]</scope>
    <source>
        <strain evidence="1 2">DSM 28353</strain>
    </source>
</reference>
<comment type="caution">
    <text evidence="1">The sequence shown here is derived from an EMBL/GenBank/DDBJ whole genome shotgun (WGS) entry which is preliminary data.</text>
</comment>
<organism evidence="1 2">
    <name type="scientific">Sphingobacterium yanglingense</name>
    <dbReference type="NCBI Taxonomy" id="1437280"/>
    <lineage>
        <taxon>Bacteria</taxon>
        <taxon>Pseudomonadati</taxon>
        <taxon>Bacteroidota</taxon>
        <taxon>Sphingobacteriia</taxon>
        <taxon>Sphingobacteriales</taxon>
        <taxon>Sphingobacteriaceae</taxon>
        <taxon>Sphingobacterium</taxon>
    </lineage>
</organism>